<sequence length="223" mass="26758">MNKQQPDKSYKKTFNLIEELKERVVYDIEELKDSLNELVEKALEKAGISEAKRLEAYVGLHYNKDANEPFNEYMRPEYNYLTSDIYNRSVYNHLLTYIYYHHYKYDEDENVHILCSLDRTSYKIECLDYDGKTFILSDPLQKCPFPEGIKKSVLNILDDILLDPRELTNMGDQYMNIFADASIDLKKRIRENPKISISRHKFEYIDSIYKISIRWYRYLRPKS</sequence>
<proteinExistence type="predicted"/>
<gene>
    <name evidence="1" type="ORF">DDW03_001790</name>
    <name evidence="2" type="ORF">DDW03_01815</name>
</gene>
<evidence type="ECO:0000313" key="2">
    <source>
        <dbReference type="EMBL" id="PVU68567.1"/>
    </source>
</evidence>
<dbReference type="Proteomes" id="UP000245509">
    <property type="component" value="Unassembled WGS sequence"/>
</dbReference>
<comment type="caution">
    <text evidence="2">The sequence shown here is derived from an EMBL/GenBank/DDBJ whole genome shotgun (WGS) entry which is preliminary data.</text>
</comment>
<reference evidence="2" key="1">
    <citation type="journal article" date="2015" name="Appl. Environ. Microbiol.">
        <title>Nanoarchaeota, Their Sulfolobales Host, and Nanoarchaeota Virus Distribution across Yellowstone National Park Hot Springs.</title>
        <authorList>
            <person name="Munson-McGee J.H."/>
            <person name="Field E.K."/>
            <person name="Bateson M."/>
            <person name="Rooney C."/>
            <person name="Stepanauskas R."/>
            <person name="Young M.J."/>
        </authorList>
    </citation>
    <scope>NUCLEOTIDE SEQUENCE [LARGE SCALE GENOMIC DNA]</scope>
    <source>
        <strain evidence="2">SCGC AB-777_F03</strain>
    </source>
</reference>
<accession>A0A2T9WL62</accession>
<reference evidence="1" key="4">
    <citation type="submission" date="2021-11" db="EMBL/GenBank/DDBJ databases">
        <authorList>
            <person name="Munson-Mcgee J."/>
            <person name="Field E."/>
            <person name="Bateson M."/>
            <person name="Rooney C."/>
            <person name="Stepanauskas R."/>
            <person name="Young M."/>
        </authorList>
    </citation>
    <scope>NUCLEOTIDE SEQUENCE</scope>
    <source>
        <strain evidence="1">SCGC AB-777_F03</strain>
    </source>
</reference>
<dbReference type="EMBL" id="QEFP01000007">
    <property type="protein sequence ID" value="PVU68567.1"/>
    <property type="molecule type" value="Genomic_DNA"/>
</dbReference>
<dbReference type="AlphaFoldDB" id="A0A2T9WL62"/>
<organism evidence="2">
    <name type="scientific">Nanobsidianus stetteri</name>
    <dbReference type="NCBI Taxonomy" id="1294122"/>
    <lineage>
        <taxon>Archaea</taxon>
        <taxon>Nanobdellota</taxon>
        <taxon>Candidatus Nanoarchaeia</taxon>
        <taxon>Nanoarchaeales</taxon>
        <taxon>Nanopusillaceae</taxon>
        <taxon>Candidatus Nanobsidianus</taxon>
    </lineage>
</organism>
<dbReference type="EMBL" id="QEFP02000010">
    <property type="protein sequence ID" value="MCC5447128.1"/>
    <property type="molecule type" value="Genomic_DNA"/>
</dbReference>
<dbReference type="RefSeq" id="WP_228615352.1">
    <property type="nucleotide sequence ID" value="NZ_QEFP02000010.1"/>
</dbReference>
<evidence type="ECO:0000313" key="1">
    <source>
        <dbReference type="EMBL" id="MCC5447128.1"/>
    </source>
</evidence>
<reference evidence="1" key="2">
    <citation type="submission" date="2017-05" db="EMBL/GenBank/DDBJ databases">
        <authorList>
            <person name="Munson-Mcgee J.H."/>
        </authorList>
    </citation>
    <scope>NUCLEOTIDE SEQUENCE</scope>
    <source>
        <strain evidence="1">SCGC AB-777_F03</strain>
    </source>
</reference>
<reference evidence="2" key="3">
    <citation type="submission" date="2017-05" db="EMBL/GenBank/DDBJ databases">
        <authorList>
            <person name="Song R."/>
            <person name="Chenine A.L."/>
            <person name="Ruprecht R.M."/>
        </authorList>
    </citation>
    <scope>NUCLEOTIDE SEQUENCE</scope>
    <source>
        <strain evidence="2">SCGC AB-777_F03</strain>
    </source>
</reference>
<name>A0A2T9WL62_NANST</name>
<protein>
    <submittedName>
        <fullName evidence="2">Uncharacterized protein</fullName>
    </submittedName>
</protein>